<evidence type="ECO:0000313" key="4">
    <source>
        <dbReference type="Proteomes" id="UP000292685"/>
    </source>
</evidence>
<name>A0A4Q8AIK8_9MICC</name>
<proteinExistence type="predicted"/>
<dbReference type="GO" id="GO:0003677">
    <property type="term" value="F:DNA binding"/>
    <property type="evidence" value="ECO:0007669"/>
    <property type="project" value="InterPro"/>
</dbReference>
<evidence type="ECO:0000256" key="1">
    <source>
        <dbReference type="SAM" id="MobiDB-lite"/>
    </source>
</evidence>
<dbReference type="SMART" id="SM00530">
    <property type="entry name" value="HTH_XRE"/>
    <property type="match status" value="1"/>
</dbReference>
<comment type="caution">
    <text evidence="3">The sequence shown here is derived from an EMBL/GenBank/DDBJ whole genome shotgun (WGS) entry which is preliminary data.</text>
</comment>
<accession>A0A4Q8AIK8</accession>
<keyword evidence="4" id="KW-1185">Reference proteome</keyword>
<dbReference type="Pfam" id="PF01381">
    <property type="entry name" value="HTH_3"/>
    <property type="match status" value="1"/>
</dbReference>
<sequence>MSEQLRRVGASMRARRIELGLSQVEFCEQLGIDRSRISAIERGVPGRSAILAEVADALGMDLFALPREDRRAASVRAEDVEAASNRRVARSRQ</sequence>
<dbReference type="CDD" id="cd00093">
    <property type="entry name" value="HTH_XRE"/>
    <property type="match status" value="1"/>
</dbReference>
<dbReference type="RefSeq" id="WP_102158482.1">
    <property type="nucleotide sequence ID" value="NZ_PGGT01000023.1"/>
</dbReference>
<dbReference type="InterPro" id="IPR010982">
    <property type="entry name" value="Lambda_DNA-bd_dom_sf"/>
</dbReference>
<organism evidence="3 4">
    <name type="scientific">Zhihengliuella halotolerans</name>
    <dbReference type="NCBI Taxonomy" id="370736"/>
    <lineage>
        <taxon>Bacteria</taxon>
        <taxon>Bacillati</taxon>
        <taxon>Actinomycetota</taxon>
        <taxon>Actinomycetes</taxon>
        <taxon>Micrococcales</taxon>
        <taxon>Micrococcaceae</taxon>
        <taxon>Zhihengliuella</taxon>
    </lineage>
</organism>
<evidence type="ECO:0000313" key="3">
    <source>
        <dbReference type="EMBL" id="RZU63615.1"/>
    </source>
</evidence>
<dbReference type="PROSITE" id="PS50943">
    <property type="entry name" value="HTH_CROC1"/>
    <property type="match status" value="1"/>
</dbReference>
<protein>
    <submittedName>
        <fullName evidence="3">Helix-turn-helix protein</fullName>
    </submittedName>
</protein>
<feature type="region of interest" description="Disordered" evidence="1">
    <location>
        <begin position="74"/>
        <end position="93"/>
    </location>
</feature>
<gene>
    <name evidence="3" type="ORF">EV380_3236</name>
</gene>
<reference evidence="3 4" key="1">
    <citation type="submission" date="2019-02" db="EMBL/GenBank/DDBJ databases">
        <title>Sequencing the genomes of 1000 actinobacteria strains.</title>
        <authorList>
            <person name="Klenk H.-P."/>
        </authorList>
    </citation>
    <scope>NUCLEOTIDE SEQUENCE [LARGE SCALE GENOMIC DNA]</scope>
    <source>
        <strain evidence="3 4">DSM 17364</strain>
    </source>
</reference>
<dbReference type="Proteomes" id="UP000292685">
    <property type="component" value="Unassembled WGS sequence"/>
</dbReference>
<dbReference type="EMBL" id="SHLA01000001">
    <property type="protein sequence ID" value="RZU63615.1"/>
    <property type="molecule type" value="Genomic_DNA"/>
</dbReference>
<feature type="domain" description="HTH cro/C1-type" evidence="2">
    <location>
        <begin position="12"/>
        <end position="65"/>
    </location>
</feature>
<dbReference type="AlphaFoldDB" id="A0A4Q8AIK8"/>
<dbReference type="InterPro" id="IPR001387">
    <property type="entry name" value="Cro/C1-type_HTH"/>
</dbReference>
<dbReference type="OrthoDB" id="7428772at2"/>
<dbReference type="SUPFAM" id="SSF47413">
    <property type="entry name" value="lambda repressor-like DNA-binding domains"/>
    <property type="match status" value="1"/>
</dbReference>
<dbReference type="Gene3D" id="1.10.260.40">
    <property type="entry name" value="lambda repressor-like DNA-binding domains"/>
    <property type="match status" value="1"/>
</dbReference>
<evidence type="ECO:0000259" key="2">
    <source>
        <dbReference type="PROSITE" id="PS50943"/>
    </source>
</evidence>